<dbReference type="Proteomes" id="UP000001805">
    <property type="component" value="Chromosome 1, Linkage Group I"/>
</dbReference>
<dbReference type="PaxDb" id="5141-EFNCRP00000002461"/>
<dbReference type="InterPro" id="IPR045518">
    <property type="entry name" value="2EXR"/>
</dbReference>
<dbReference type="KEGG" id="ncr:NCU02878"/>
<name>Q7SHM6_NEUCR</name>
<protein>
    <recommendedName>
        <fullName evidence="2">2EXR domain-containing protein</fullName>
    </recommendedName>
</protein>
<dbReference type="GeneID" id="3881781"/>
<dbReference type="EMBL" id="CM002236">
    <property type="protein sequence ID" value="EAA36324.1"/>
    <property type="molecule type" value="Genomic_DNA"/>
</dbReference>
<feature type="region of interest" description="Disordered" evidence="1">
    <location>
        <begin position="396"/>
        <end position="423"/>
    </location>
</feature>
<evidence type="ECO:0000259" key="2">
    <source>
        <dbReference type="Pfam" id="PF20150"/>
    </source>
</evidence>
<gene>
    <name evidence="3" type="ORF">NCU02878</name>
</gene>
<sequence length="438" mass="48826">MTPKSVLYRLLTDEPDYEGIVNNFIDHVRCRPEESQAMANSARKGMLHERFSLFVMLPAELRQKIWKMSVDPVLVTGYLTAPRGLISNSVVLSNYTGPGNRSFLGTRDHYQKIRLFQINRESRELAFAYWGSPLPSSQGEPPAYLFNSYSDTLAIQLSYSHLSRNRTARSNVIYQSSPWQGIGQPSVAALAPTAMLSRIHRIELQLDRVEDLQPGGYDWTSPGATNPFTFLFHFSNLRHLSFVFRRPRLIDIPQTSEGITVISVNRVLPVTEAVKLYDYYHLETIQCLHSFTRLFQDPSTQDKAKTALHNLRTISITANPMSLRLDPYWLPNRHRHARIAKIPKGASPLACENDNNSLEVVSPDVPGNAGSNGSMLEVNDLVWIVYNAMESALAEPGTGGGLTAPPEDQDGSTSSVPSDSASILPPKSVSSVTYAVFF</sequence>
<proteinExistence type="predicted"/>
<dbReference type="RefSeq" id="XP_965560.1">
    <property type="nucleotide sequence ID" value="XM_960467.1"/>
</dbReference>
<dbReference type="OMA" id="DYYHLET"/>
<evidence type="ECO:0000313" key="4">
    <source>
        <dbReference type="Proteomes" id="UP000001805"/>
    </source>
</evidence>
<feature type="compositionally biased region" description="Polar residues" evidence="1">
    <location>
        <begin position="411"/>
        <end position="421"/>
    </location>
</feature>
<dbReference type="InParanoid" id="Q7SHM6"/>
<dbReference type="Pfam" id="PF20150">
    <property type="entry name" value="2EXR"/>
    <property type="match status" value="1"/>
</dbReference>
<dbReference type="AlphaFoldDB" id="Q7SHM6"/>
<dbReference type="HOGENOM" id="CLU_045293_0_0_1"/>
<organism evidence="3 4">
    <name type="scientific">Neurospora crassa (strain ATCC 24698 / 74-OR23-1A / CBS 708.71 / DSM 1257 / FGSC 987)</name>
    <dbReference type="NCBI Taxonomy" id="367110"/>
    <lineage>
        <taxon>Eukaryota</taxon>
        <taxon>Fungi</taxon>
        <taxon>Dikarya</taxon>
        <taxon>Ascomycota</taxon>
        <taxon>Pezizomycotina</taxon>
        <taxon>Sordariomycetes</taxon>
        <taxon>Sordariomycetidae</taxon>
        <taxon>Sordariales</taxon>
        <taxon>Sordariaceae</taxon>
        <taxon>Neurospora</taxon>
    </lineage>
</organism>
<keyword evidence="4" id="KW-1185">Reference proteome</keyword>
<feature type="domain" description="2EXR" evidence="2">
    <location>
        <begin position="51"/>
        <end position="153"/>
    </location>
</feature>
<dbReference type="OrthoDB" id="3469466at2759"/>
<dbReference type="VEuPathDB" id="FungiDB:NCU02878"/>
<accession>Q7SHM6</accession>
<evidence type="ECO:0000313" key="3">
    <source>
        <dbReference type="EMBL" id="EAA36324.1"/>
    </source>
</evidence>
<evidence type="ECO:0000256" key="1">
    <source>
        <dbReference type="SAM" id="MobiDB-lite"/>
    </source>
</evidence>
<reference evidence="3 4" key="1">
    <citation type="journal article" date="2003" name="Nature">
        <title>The genome sequence of the filamentous fungus Neurospora crassa.</title>
        <authorList>
            <person name="Galagan J.E."/>
            <person name="Calvo S.E."/>
            <person name="Borkovich K.A."/>
            <person name="Selker E.U."/>
            <person name="Read N.D."/>
            <person name="Jaffe D."/>
            <person name="FitzHugh W."/>
            <person name="Ma L.J."/>
            <person name="Smirnov S."/>
            <person name="Purcell S."/>
            <person name="Rehman B."/>
            <person name="Elkins T."/>
            <person name="Engels R."/>
            <person name="Wang S."/>
            <person name="Nielsen C.B."/>
            <person name="Butler J."/>
            <person name="Endrizzi M."/>
            <person name="Qui D."/>
            <person name="Ianakiev P."/>
            <person name="Bell-Pedersen D."/>
            <person name="Nelson M.A."/>
            <person name="Werner-Washburne M."/>
            <person name="Selitrennikoff C.P."/>
            <person name="Kinsey J.A."/>
            <person name="Braun E.L."/>
            <person name="Zelter A."/>
            <person name="Schulte U."/>
            <person name="Kothe G.O."/>
            <person name="Jedd G."/>
            <person name="Mewes W."/>
            <person name="Staben C."/>
            <person name="Marcotte E."/>
            <person name="Greenberg D."/>
            <person name="Roy A."/>
            <person name="Foley K."/>
            <person name="Naylor J."/>
            <person name="Stange-Thomann N."/>
            <person name="Barrett R."/>
            <person name="Gnerre S."/>
            <person name="Kamal M."/>
            <person name="Kamvysselis M."/>
            <person name="Mauceli E."/>
            <person name="Bielke C."/>
            <person name="Rudd S."/>
            <person name="Frishman D."/>
            <person name="Krystofova S."/>
            <person name="Rasmussen C."/>
            <person name="Metzenberg R.L."/>
            <person name="Perkins D.D."/>
            <person name="Kroken S."/>
            <person name="Cogoni C."/>
            <person name="Macino G."/>
            <person name="Catcheside D."/>
            <person name="Li W."/>
            <person name="Pratt R.J."/>
            <person name="Osmani S.A."/>
            <person name="DeSouza C.P."/>
            <person name="Glass L."/>
            <person name="Orbach M.J."/>
            <person name="Berglund J.A."/>
            <person name="Voelker R."/>
            <person name="Yarden O."/>
            <person name="Plamann M."/>
            <person name="Seiler S."/>
            <person name="Dunlap J."/>
            <person name="Radford A."/>
            <person name="Aramayo R."/>
            <person name="Natvig D.O."/>
            <person name="Alex L.A."/>
            <person name="Mannhaupt G."/>
            <person name="Ebbole D.J."/>
            <person name="Freitag M."/>
            <person name="Paulsen I."/>
            <person name="Sachs M.S."/>
            <person name="Lander E.S."/>
            <person name="Nusbaum C."/>
            <person name="Birren B."/>
        </authorList>
    </citation>
    <scope>NUCLEOTIDE SEQUENCE [LARGE SCALE GENOMIC DNA]</scope>
    <source>
        <strain evidence="4">ATCC 24698 / 74-OR23-1A / CBS 708.71 / DSM 1257 / FGSC 987</strain>
    </source>
</reference>